<protein>
    <submittedName>
        <fullName evidence="2">Uncharacterized protein</fullName>
    </submittedName>
</protein>
<accession>A0ABX3VGK0</accession>
<keyword evidence="3" id="KW-1185">Reference proteome</keyword>
<name>A0ABX3VGK0_9MYCO</name>
<evidence type="ECO:0000313" key="2">
    <source>
        <dbReference type="EMBL" id="ORW27547.1"/>
    </source>
</evidence>
<dbReference type="Proteomes" id="UP000193801">
    <property type="component" value="Unassembled WGS sequence"/>
</dbReference>
<feature type="transmembrane region" description="Helical" evidence="1">
    <location>
        <begin position="29"/>
        <end position="49"/>
    </location>
</feature>
<dbReference type="EMBL" id="LQPK01000040">
    <property type="protein sequence ID" value="ORW27547.1"/>
    <property type="molecule type" value="Genomic_DNA"/>
</dbReference>
<comment type="caution">
    <text evidence="2">The sequence shown here is derived from an EMBL/GenBank/DDBJ whole genome shotgun (WGS) entry which is preliminary data.</text>
</comment>
<proteinExistence type="predicted"/>
<evidence type="ECO:0000313" key="3">
    <source>
        <dbReference type="Proteomes" id="UP000193801"/>
    </source>
</evidence>
<evidence type="ECO:0000256" key="1">
    <source>
        <dbReference type="SAM" id="Phobius"/>
    </source>
</evidence>
<organism evidence="2 3">
    <name type="scientific">Mycobacterium paraense</name>
    <dbReference type="NCBI Taxonomy" id="767916"/>
    <lineage>
        <taxon>Bacteria</taxon>
        <taxon>Bacillati</taxon>
        <taxon>Actinomycetota</taxon>
        <taxon>Actinomycetes</taxon>
        <taxon>Mycobacteriales</taxon>
        <taxon>Mycobacteriaceae</taxon>
        <taxon>Mycobacterium</taxon>
        <taxon>Mycobacterium simiae complex</taxon>
    </lineage>
</organism>
<keyword evidence="1" id="KW-0472">Membrane</keyword>
<keyword evidence="1" id="KW-1133">Transmembrane helix</keyword>
<sequence>MIASNRELRQAIDLFRVSAEMSSKRLERVTWLLVVLTVVLVVLTVVLMVEALPDEAVDRVRDAALTLPNEVAEFLWG</sequence>
<reference evidence="2 3" key="1">
    <citation type="journal article" date="2015" name="Emerg. Microbes Infect.">
        <title>Characterization of 17 strains belonging to the Mycobacterium simiae complex and description of Mycobacterium paraense sp. nov.</title>
        <authorList>
            <person name="Fusco da Costa A.R."/>
            <person name="Fedrizzi T."/>
            <person name="Lopes M.L."/>
            <person name="Pecorari M."/>
            <person name="Oliveira da Costa W.L."/>
            <person name="Giacobazzi E."/>
            <person name="da Costa Bahia J.R."/>
            <person name="De Sanctis V."/>
            <person name="Batista Lima K.V."/>
            <person name="Bertorelli R."/>
            <person name="Grottola A."/>
            <person name="Fabio A."/>
            <person name="Mariottini A."/>
            <person name="Ferretti P."/>
            <person name="Di Leva F."/>
            <person name="Fregni Serpini G."/>
            <person name="Tagliazucchi S."/>
            <person name="Rumpianesi F."/>
            <person name="Jousson O."/>
            <person name="Segata N."/>
            <person name="Tortoli E."/>
        </authorList>
    </citation>
    <scope>NUCLEOTIDE SEQUENCE [LARGE SCALE GENOMIC DNA]</scope>
    <source>
        <strain evidence="2 3">FI-07156</strain>
    </source>
</reference>
<keyword evidence="1" id="KW-0812">Transmembrane</keyword>
<gene>
    <name evidence="2" type="ORF">AWB91_27230</name>
</gene>